<proteinExistence type="predicted"/>
<evidence type="ECO:0008006" key="3">
    <source>
        <dbReference type="Google" id="ProtNLM"/>
    </source>
</evidence>
<gene>
    <name evidence="1" type="ORF">LEP48_15055</name>
</gene>
<accession>A0ABS7ZHZ4</accession>
<sequence>MRPSDWSPVGLDADPTPGDPVLVLAGGQDYLEVAESIDGAAGAMSRLDVAGSVSLAVDALMETKEDTVSQIRRAYARYEATGSALVDYASALERVQAETSGALERARA</sequence>
<protein>
    <recommendedName>
        <fullName evidence="3">PE domain-containing protein</fullName>
    </recommendedName>
</protein>
<evidence type="ECO:0000313" key="2">
    <source>
        <dbReference type="Proteomes" id="UP001319870"/>
    </source>
</evidence>
<comment type="caution">
    <text evidence="1">The sequence shown here is derived from an EMBL/GenBank/DDBJ whole genome shotgun (WGS) entry which is preliminary data.</text>
</comment>
<dbReference type="Proteomes" id="UP001319870">
    <property type="component" value="Unassembled WGS sequence"/>
</dbReference>
<feature type="non-terminal residue" evidence="1">
    <location>
        <position position="108"/>
    </location>
</feature>
<organism evidence="1 2">
    <name type="scientific">Isoptericola luteus</name>
    <dbReference type="NCBI Taxonomy" id="2879484"/>
    <lineage>
        <taxon>Bacteria</taxon>
        <taxon>Bacillati</taxon>
        <taxon>Actinomycetota</taxon>
        <taxon>Actinomycetes</taxon>
        <taxon>Micrococcales</taxon>
        <taxon>Promicromonosporaceae</taxon>
        <taxon>Isoptericola</taxon>
    </lineage>
</organism>
<dbReference type="RefSeq" id="WP_225566318.1">
    <property type="nucleotide sequence ID" value="NZ_JAIXCQ010000011.1"/>
</dbReference>
<dbReference type="EMBL" id="JAIXCQ010000012">
    <property type="protein sequence ID" value="MCA5894656.1"/>
    <property type="molecule type" value="Genomic_DNA"/>
</dbReference>
<keyword evidence="2" id="KW-1185">Reference proteome</keyword>
<reference evidence="1 2" key="1">
    <citation type="submission" date="2021-09" db="EMBL/GenBank/DDBJ databases">
        <title>Isoptericola luteus sp. nov., a novel bacterium isolated from Harbin, the capital city of Heilongjiang province.</title>
        <authorList>
            <person name="Li J."/>
        </authorList>
    </citation>
    <scope>NUCLEOTIDE SEQUENCE [LARGE SCALE GENOMIC DNA]</scope>
    <source>
        <strain evidence="1 2">NEAU-Y5</strain>
    </source>
</reference>
<name>A0ABS7ZHZ4_9MICO</name>
<evidence type="ECO:0000313" key="1">
    <source>
        <dbReference type="EMBL" id="MCA5894656.1"/>
    </source>
</evidence>